<proteinExistence type="predicted"/>
<dbReference type="Gene3D" id="2.120.10.70">
    <property type="entry name" value="Fucose-specific lectin"/>
    <property type="match status" value="2"/>
</dbReference>
<protein>
    <recommendedName>
        <fullName evidence="1">PLL-like beta propeller domain-containing protein</fullName>
    </recommendedName>
</protein>
<dbReference type="GeneID" id="89974303"/>
<accession>A0AAV9N4U1</accession>
<dbReference type="AlphaFoldDB" id="A0AAV9N4U1"/>
<name>A0AAV9N4U1_9EURO</name>
<evidence type="ECO:0000313" key="3">
    <source>
        <dbReference type="Proteomes" id="UP001358417"/>
    </source>
</evidence>
<organism evidence="2 3">
    <name type="scientific">Exophiala bonariae</name>
    <dbReference type="NCBI Taxonomy" id="1690606"/>
    <lineage>
        <taxon>Eukaryota</taxon>
        <taxon>Fungi</taxon>
        <taxon>Dikarya</taxon>
        <taxon>Ascomycota</taxon>
        <taxon>Pezizomycotina</taxon>
        <taxon>Eurotiomycetes</taxon>
        <taxon>Chaetothyriomycetidae</taxon>
        <taxon>Chaetothyriales</taxon>
        <taxon>Herpotrichiellaceae</taxon>
        <taxon>Exophiala</taxon>
    </lineage>
</organism>
<feature type="domain" description="PLL-like beta propeller" evidence="1">
    <location>
        <begin position="195"/>
        <end position="373"/>
    </location>
</feature>
<evidence type="ECO:0000259" key="1">
    <source>
        <dbReference type="Pfam" id="PF26607"/>
    </source>
</evidence>
<reference evidence="2 3" key="1">
    <citation type="submission" date="2023-08" db="EMBL/GenBank/DDBJ databases">
        <title>Black Yeasts Isolated from many extreme environments.</title>
        <authorList>
            <person name="Coleine C."/>
            <person name="Stajich J.E."/>
            <person name="Selbmann L."/>
        </authorList>
    </citation>
    <scope>NUCLEOTIDE SEQUENCE [LARGE SCALE GENOMIC DNA]</scope>
    <source>
        <strain evidence="2 3">CCFEE 5792</strain>
    </source>
</reference>
<sequence>MVATTSPGAQNETMTGSAADQTALLRYATPISTFGEGTIDVYLQGNDGRVYSKQYINGSWQPSGTAFWNLGGIVTSNIGAVSRSFGHTDLFARGIDFDIYNQTRNNTDPYGSPQSCLCWDPMNGTALSGPEVAFSESNSFDVFQYGWDGILYDIPWRESSASSTLTRGNWSWLGEYDGLTNDWLNFTPSVVSWGVGHYDFFGVRSSDHALYHRAFNEGAGWSVDFGRLGGYCTSRPAAVSVASGRLDVFVRGGDARVWHTSYYAGDTKGWSDFESLGNITILGEPHAIRYLSNGISVFVCNQMDHAVWHAVYDGKVWTEWVSLGGDFGAPPKAISKSPGQLDVFAVGRKGELMWRNWEEDRGAWQPLSEWVNLGTAT</sequence>
<comment type="caution">
    <text evidence="2">The sequence shown here is derived from an EMBL/GenBank/DDBJ whole genome shotgun (WGS) entry which is preliminary data.</text>
</comment>
<dbReference type="InterPro" id="IPR058502">
    <property type="entry name" value="PLL-like_beta-prop"/>
</dbReference>
<dbReference type="Proteomes" id="UP001358417">
    <property type="component" value="Unassembled WGS sequence"/>
</dbReference>
<dbReference type="Pfam" id="PF26607">
    <property type="entry name" value="DUF8189"/>
    <property type="match status" value="1"/>
</dbReference>
<keyword evidence="3" id="KW-1185">Reference proteome</keyword>
<evidence type="ECO:0000313" key="2">
    <source>
        <dbReference type="EMBL" id="KAK5047941.1"/>
    </source>
</evidence>
<dbReference type="EMBL" id="JAVRRD010000023">
    <property type="protein sequence ID" value="KAK5047941.1"/>
    <property type="molecule type" value="Genomic_DNA"/>
</dbReference>
<dbReference type="RefSeq" id="XP_064703447.1">
    <property type="nucleotide sequence ID" value="XM_064849692.1"/>
</dbReference>
<dbReference type="SUPFAM" id="SSF89372">
    <property type="entry name" value="Fucose-specific lectin"/>
    <property type="match status" value="2"/>
</dbReference>
<gene>
    <name evidence="2" type="ORF">LTR84_006131</name>
</gene>